<evidence type="ECO:0000313" key="5">
    <source>
        <dbReference type="EMBL" id="KUO03039.1"/>
    </source>
</evidence>
<name>A0A101U303_9ACTN</name>
<dbReference type="InterPro" id="IPR009081">
    <property type="entry name" value="PP-bd_ACP"/>
</dbReference>
<dbReference type="RefSeq" id="WP_062720161.1">
    <property type="nucleotide sequence ID" value="NZ_KQ948929.1"/>
</dbReference>
<comment type="caution">
    <text evidence="5">The sequence shown here is derived from an EMBL/GenBank/DDBJ whole genome shotgun (WGS) entry which is preliminary data.</text>
</comment>
<dbReference type="SUPFAM" id="SSF47336">
    <property type="entry name" value="ACP-like"/>
    <property type="match status" value="1"/>
</dbReference>
<dbReference type="GO" id="GO:0031177">
    <property type="term" value="F:phosphopantetheine binding"/>
    <property type="evidence" value="ECO:0007669"/>
    <property type="project" value="TreeGrafter"/>
</dbReference>
<dbReference type="InterPro" id="IPR001242">
    <property type="entry name" value="Condensation_dom"/>
</dbReference>
<dbReference type="CDD" id="cd19531">
    <property type="entry name" value="LCL_NRPS-like"/>
    <property type="match status" value="1"/>
</dbReference>
<dbReference type="Gene3D" id="3.30.559.10">
    <property type="entry name" value="Chloramphenicol acetyltransferase-like domain"/>
    <property type="match status" value="1"/>
</dbReference>
<dbReference type="Gene3D" id="1.10.1200.10">
    <property type="entry name" value="ACP-like"/>
    <property type="match status" value="1"/>
</dbReference>
<dbReference type="InterPro" id="IPR036736">
    <property type="entry name" value="ACP-like_sf"/>
</dbReference>
<dbReference type="STRING" id="661399.AQJ67_18790"/>
<comment type="cofactor">
    <cofactor evidence="1">
        <name>pantetheine 4'-phosphate</name>
        <dbReference type="ChEBI" id="CHEBI:47942"/>
    </cofactor>
</comment>
<dbReference type="InterPro" id="IPR023213">
    <property type="entry name" value="CAT-like_dom_sf"/>
</dbReference>
<dbReference type="Pfam" id="PF00668">
    <property type="entry name" value="Condensation"/>
    <property type="match status" value="1"/>
</dbReference>
<proteinExistence type="predicted"/>
<dbReference type="Gene3D" id="3.30.559.30">
    <property type="entry name" value="Nonribosomal peptide synthetase, condensation domain"/>
    <property type="match status" value="1"/>
</dbReference>
<evidence type="ECO:0000259" key="4">
    <source>
        <dbReference type="Pfam" id="PF00668"/>
    </source>
</evidence>
<accession>A0A101U303</accession>
<feature type="region of interest" description="Disordered" evidence="2">
    <location>
        <begin position="28"/>
        <end position="48"/>
    </location>
</feature>
<evidence type="ECO:0000259" key="3">
    <source>
        <dbReference type="Pfam" id="PF00550"/>
    </source>
</evidence>
<feature type="domain" description="Carrier" evidence="3">
    <location>
        <begin position="488"/>
        <end position="550"/>
    </location>
</feature>
<dbReference type="Proteomes" id="UP000053429">
    <property type="component" value="Unassembled WGS sequence"/>
</dbReference>
<dbReference type="Pfam" id="PF00550">
    <property type="entry name" value="PP-binding"/>
    <property type="match status" value="1"/>
</dbReference>
<dbReference type="EMBL" id="LMWY01000022">
    <property type="protein sequence ID" value="KUO03039.1"/>
    <property type="molecule type" value="Genomic_DNA"/>
</dbReference>
<dbReference type="OrthoDB" id="2472181at2"/>
<gene>
    <name evidence="5" type="ORF">AQJ67_18790</name>
</gene>
<dbReference type="PANTHER" id="PTHR45527">
    <property type="entry name" value="NONRIBOSOMAL PEPTIDE SYNTHETASE"/>
    <property type="match status" value="1"/>
</dbReference>
<evidence type="ECO:0000256" key="1">
    <source>
        <dbReference type="ARBA" id="ARBA00001957"/>
    </source>
</evidence>
<dbReference type="GO" id="GO:0009366">
    <property type="term" value="C:enterobactin synthetase complex"/>
    <property type="evidence" value="ECO:0007669"/>
    <property type="project" value="TreeGrafter"/>
</dbReference>
<reference evidence="5 6" key="1">
    <citation type="submission" date="2015-10" db="EMBL/GenBank/DDBJ databases">
        <title>Draft genome sequence of Streptomyces caeruleatus NRRL B-24802, type strain for the species Streptomyces caeruleatus.</title>
        <authorList>
            <person name="Ruckert C."/>
            <person name="Winkler A."/>
            <person name="Kalinowski J."/>
            <person name="Kampfer P."/>
            <person name="Glaeser S."/>
        </authorList>
    </citation>
    <scope>NUCLEOTIDE SEQUENCE [LARGE SCALE GENOMIC DNA]</scope>
    <source>
        <strain evidence="5 6">NRRL B-24802</strain>
    </source>
</reference>
<organism evidence="5 6">
    <name type="scientific">Streptomyces caeruleatus</name>
    <dbReference type="NCBI Taxonomy" id="661399"/>
    <lineage>
        <taxon>Bacteria</taxon>
        <taxon>Bacillati</taxon>
        <taxon>Actinomycetota</taxon>
        <taxon>Actinomycetes</taxon>
        <taxon>Kitasatosporales</taxon>
        <taxon>Streptomycetaceae</taxon>
        <taxon>Streptomyces</taxon>
    </lineage>
</organism>
<evidence type="ECO:0000313" key="6">
    <source>
        <dbReference type="Proteomes" id="UP000053429"/>
    </source>
</evidence>
<dbReference type="AlphaFoldDB" id="A0A101U303"/>
<dbReference type="GO" id="GO:0005829">
    <property type="term" value="C:cytosol"/>
    <property type="evidence" value="ECO:0007669"/>
    <property type="project" value="TreeGrafter"/>
</dbReference>
<keyword evidence="6" id="KW-1185">Reference proteome</keyword>
<feature type="region of interest" description="Disordered" evidence="2">
    <location>
        <begin position="584"/>
        <end position="606"/>
    </location>
</feature>
<evidence type="ECO:0000256" key="2">
    <source>
        <dbReference type="SAM" id="MobiDB-lite"/>
    </source>
</evidence>
<dbReference type="GO" id="GO:0047527">
    <property type="term" value="F:2,3-dihydroxybenzoate-serine ligase activity"/>
    <property type="evidence" value="ECO:0007669"/>
    <property type="project" value="TreeGrafter"/>
</dbReference>
<protein>
    <submittedName>
        <fullName evidence="5">Uncharacterized protein</fullName>
    </submittedName>
</protein>
<sequence length="606" mass="66235">MTAAADKAALTARLAGLTPQQRAALAARLSRKRQGPPPLVPRTGPRETAPLGMDQERLWILDQLYPGTVTYTLGFGLRFVGEFHRDAFDEAVSTVVRRHELLRSSVEVEGAQPRLRLHPDRGADLTFADLSAGPAEERELRRREFVRQQVRRPFDLSRDPVLRIGVADLGGGDHQIVQTMPHSFTDQWSYVRLNRELLEAYQARLEGREPQLPDLPVQFGDYAQWQRAYFETEYGERHRAFWREYLADVPDVPLLPYDHPVATEDRLGRQHNFVLDKGTAAAFISRAKAARSTVANAMAAAYAALLYEESGERDILIGVPSVTRGQAAVQDLVGFLLTNVPLRIRLPENPTPNDFLAAAQAAGAAVAAHHETPFGEIVRAAAPERTAHGYPLLRTMLVHLDLAETVSYEVPGATVYANAVPEGISSMDVTVAWWHLGDLVYGRFEYRTALFEPETVDRLARRLLQLVELFASSPDTPLVSPAARARDTVAAAWREALDRDTAGPDDGFAASGGTPLLSARLARLLRGAGFDAGPRDIAPGTTLAELTARLLARGNPLRPGTPPDTAVPGAVGVSEDHLERLFADASGASGAQVRDVLPPTSQEDTP</sequence>
<feature type="domain" description="Condensation" evidence="4">
    <location>
        <begin position="47"/>
        <end position="478"/>
    </location>
</feature>
<dbReference type="GO" id="GO:0009239">
    <property type="term" value="P:enterobactin biosynthetic process"/>
    <property type="evidence" value="ECO:0007669"/>
    <property type="project" value="TreeGrafter"/>
</dbReference>
<dbReference type="PANTHER" id="PTHR45527:SF1">
    <property type="entry name" value="FATTY ACID SYNTHASE"/>
    <property type="match status" value="1"/>
</dbReference>
<dbReference type="GO" id="GO:0043041">
    <property type="term" value="P:amino acid activation for nonribosomal peptide biosynthetic process"/>
    <property type="evidence" value="ECO:0007669"/>
    <property type="project" value="TreeGrafter"/>
</dbReference>
<dbReference type="GO" id="GO:0008610">
    <property type="term" value="P:lipid biosynthetic process"/>
    <property type="evidence" value="ECO:0007669"/>
    <property type="project" value="UniProtKB-ARBA"/>
</dbReference>
<dbReference type="SUPFAM" id="SSF52777">
    <property type="entry name" value="CoA-dependent acyltransferases"/>
    <property type="match status" value="2"/>
</dbReference>